<comment type="caution">
    <text evidence="1">The sequence shown here is derived from an EMBL/GenBank/DDBJ whole genome shotgun (WGS) entry which is preliminary data.</text>
</comment>
<accession>A0A4Y2WJ87</accession>
<dbReference type="Proteomes" id="UP000499080">
    <property type="component" value="Unassembled WGS sequence"/>
</dbReference>
<keyword evidence="2" id="KW-1185">Reference proteome</keyword>
<dbReference type="EMBL" id="BGPR01061651">
    <property type="protein sequence ID" value="GBO37279.1"/>
    <property type="molecule type" value="Genomic_DNA"/>
</dbReference>
<proteinExistence type="predicted"/>
<gene>
    <name evidence="1" type="ORF">AVEN_169995_1</name>
</gene>
<dbReference type="AlphaFoldDB" id="A0A4Y2WJ87"/>
<name>A0A4Y2WJ87_ARAVE</name>
<organism evidence="1 2">
    <name type="scientific">Araneus ventricosus</name>
    <name type="common">Orbweaver spider</name>
    <name type="synonym">Epeira ventricosa</name>
    <dbReference type="NCBI Taxonomy" id="182803"/>
    <lineage>
        <taxon>Eukaryota</taxon>
        <taxon>Metazoa</taxon>
        <taxon>Ecdysozoa</taxon>
        <taxon>Arthropoda</taxon>
        <taxon>Chelicerata</taxon>
        <taxon>Arachnida</taxon>
        <taxon>Araneae</taxon>
        <taxon>Araneomorphae</taxon>
        <taxon>Entelegynae</taxon>
        <taxon>Araneoidea</taxon>
        <taxon>Araneidae</taxon>
        <taxon>Araneus</taxon>
    </lineage>
</organism>
<reference evidence="1 2" key="1">
    <citation type="journal article" date="2019" name="Sci. Rep.">
        <title>Orb-weaving spider Araneus ventricosus genome elucidates the spidroin gene catalogue.</title>
        <authorList>
            <person name="Kono N."/>
            <person name="Nakamura H."/>
            <person name="Ohtoshi R."/>
            <person name="Moran D.A.P."/>
            <person name="Shinohara A."/>
            <person name="Yoshida Y."/>
            <person name="Fujiwara M."/>
            <person name="Mori M."/>
            <person name="Tomita M."/>
            <person name="Arakawa K."/>
        </authorList>
    </citation>
    <scope>NUCLEOTIDE SEQUENCE [LARGE SCALE GENOMIC DNA]</scope>
</reference>
<evidence type="ECO:0000313" key="2">
    <source>
        <dbReference type="Proteomes" id="UP000499080"/>
    </source>
</evidence>
<evidence type="ECO:0000313" key="1">
    <source>
        <dbReference type="EMBL" id="GBO37279.1"/>
    </source>
</evidence>
<protein>
    <submittedName>
        <fullName evidence="1">Uncharacterized protein</fullName>
    </submittedName>
</protein>
<sequence length="110" mass="12767">MILKKSKGTSSTRFYSECHNDKDHRLGTSSSKKNLFKLISSLSYHQSSANQLPSRLLTSGERSWLLYLITWNLTDSPHIIQLNAFHLCTGCALFLLKVPFRIWNRIRKRN</sequence>